<feature type="binding site" evidence="9">
    <location>
        <position position="156"/>
    </location>
    <ligand>
        <name>Zn(2+)</name>
        <dbReference type="ChEBI" id="CHEBI:29105"/>
    </ligand>
</feature>
<comment type="catalytic activity">
    <reaction evidence="8 9">
        <text>tRNA(Met) + L-methionine + ATP = L-methionyl-tRNA(Met) + AMP + diphosphate</text>
        <dbReference type="Rhea" id="RHEA:13481"/>
        <dbReference type="Rhea" id="RHEA-COMP:9667"/>
        <dbReference type="Rhea" id="RHEA-COMP:9698"/>
        <dbReference type="ChEBI" id="CHEBI:30616"/>
        <dbReference type="ChEBI" id="CHEBI:33019"/>
        <dbReference type="ChEBI" id="CHEBI:57844"/>
        <dbReference type="ChEBI" id="CHEBI:78442"/>
        <dbReference type="ChEBI" id="CHEBI:78530"/>
        <dbReference type="ChEBI" id="CHEBI:456215"/>
        <dbReference type="EC" id="6.1.1.10"/>
    </reaction>
</comment>
<protein>
    <recommendedName>
        <fullName evidence="9">Methionine--tRNA ligase</fullName>
        <ecNumber evidence="9">6.1.1.10</ecNumber>
    </recommendedName>
    <alternativeName>
        <fullName evidence="9">Methionyl-tRNA synthetase</fullName>
        <shortName evidence="9">MetRS</shortName>
    </alternativeName>
</protein>
<dbReference type="SUPFAM" id="SSF47323">
    <property type="entry name" value="Anticodon-binding domain of a subclass of class I aminoacyl-tRNA synthetases"/>
    <property type="match status" value="1"/>
</dbReference>
<dbReference type="InterPro" id="IPR014729">
    <property type="entry name" value="Rossmann-like_a/b/a_fold"/>
</dbReference>
<dbReference type="RefSeq" id="WP_140010364.1">
    <property type="nucleotide sequence ID" value="NZ_JBHMDG010000016.1"/>
</dbReference>
<keyword evidence="12" id="KW-1185">Reference proteome</keyword>
<evidence type="ECO:0000313" key="12">
    <source>
        <dbReference type="Proteomes" id="UP001589750"/>
    </source>
</evidence>
<keyword evidence="9" id="KW-0479">Metal-binding</keyword>
<evidence type="ECO:0000256" key="5">
    <source>
        <dbReference type="ARBA" id="ARBA00022840"/>
    </source>
</evidence>
<dbReference type="NCBIfam" id="TIGR00398">
    <property type="entry name" value="metG"/>
    <property type="match status" value="1"/>
</dbReference>
<evidence type="ECO:0000256" key="7">
    <source>
        <dbReference type="ARBA" id="ARBA00023146"/>
    </source>
</evidence>
<proteinExistence type="inferred from homology"/>
<dbReference type="EC" id="6.1.1.10" evidence="9"/>
<evidence type="ECO:0000256" key="9">
    <source>
        <dbReference type="HAMAP-Rule" id="MF_00098"/>
    </source>
</evidence>
<comment type="function">
    <text evidence="1 9">Is required not only for elongation of protein synthesis but also for the initiation of all mRNA translation through initiator tRNA(fMet) aminoacylation.</text>
</comment>
<dbReference type="CDD" id="cd00814">
    <property type="entry name" value="MetRS_core"/>
    <property type="match status" value="1"/>
</dbReference>
<keyword evidence="3 9" id="KW-0436">Ligase</keyword>
<dbReference type="InterPro" id="IPR009080">
    <property type="entry name" value="tRNAsynth_Ia_anticodon-bd"/>
</dbReference>
<evidence type="ECO:0000259" key="10">
    <source>
        <dbReference type="Pfam" id="PF09334"/>
    </source>
</evidence>
<dbReference type="CDD" id="cd07957">
    <property type="entry name" value="Anticodon_Ia_Met"/>
    <property type="match status" value="1"/>
</dbReference>
<feature type="binding site" evidence="9">
    <location>
        <position position="143"/>
    </location>
    <ligand>
        <name>Zn(2+)</name>
        <dbReference type="ChEBI" id="CHEBI:29105"/>
    </ligand>
</feature>
<keyword evidence="9" id="KW-0862">Zinc</keyword>
<dbReference type="InterPro" id="IPR033911">
    <property type="entry name" value="MetRS_core"/>
</dbReference>
<feature type="short sequence motif" description="'HIGH' region" evidence="9">
    <location>
        <begin position="11"/>
        <end position="21"/>
    </location>
</feature>
<evidence type="ECO:0000313" key="11">
    <source>
        <dbReference type="EMBL" id="MFB9314206.1"/>
    </source>
</evidence>
<comment type="similarity">
    <text evidence="2 9">Belongs to the class-I aminoacyl-tRNA synthetase family. MetG type 1 subfamily.</text>
</comment>
<keyword evidence="5 9" id="KW-0067">ATP-binding</keyword>
<comment type="subcellular location">
    <subcellularLocation>
        <location evidence="9">Cytoplasm</location>
    </subcellularLocation>
</comment>
<organism evidence="11 12">
    <name type="scientific">Nocardioides plantarum</name>
    <dbReference type="NCBI Taxonomy" id="29299"/>
    <lineage>
        <taxon>Bacteria</taxon>
        <taxon>Bacillati</taxon>
        <taxon>Actinomycetota</taxon>
        <taxon>Actinomycetes</taxon>
        <taxon>Propionibacteriales</taxon>
        <taxon>Nocardioidaceae</taxon>
        <taxon>Nocardioides</taxon>
    </lineage>
</organism>
<dbReference type="InterPro" id="IPR015413">
    <property type="entry name" value="Methionyl/Leucyl_tRNA_Synth"/>
</dbReference>
<dbReference type="HAMAP" id="MF_00098">
    <property type="entry name" value="Met_tRNA_synth_type1"/>
    <property type="match status" value="1"/>
</dbReference>
<dbReference type="SUPFAM" id="SSF52374">
    <property type="entry name" value="Nucleotidylyl transferase"/>
    <property type="match status" value="1"/>
</dbReference>
<dbReference type="InterPro" id="IPR023458">
    <property type="entry name" value="Met-tRNA_ligase_1"/>
</dbReference>
<reference evidence="11 12" key="1">
    <citation type="submission" date="2024-09" db="EMBL/GenBank/DDBJ databases">
        <authorList>
            <person name="Sun Q."/>
            <person name="Mori K."/>
        </authorList>
    </citation>
    <scope>NUCLEOTIDE SEQUENCE [LARGE SCALE GENOMIC DNA]</scope>
    <source>
        <strain evidence="11 12">JCM 9626</strain>
    </source>
</reference>
<comment type="subunit">
    <text evidence="9">Monomer.</text>
</comment>
<dbReference type="EMBL" id="JBHMDG010000016">
    <property type="protein sequence ID" value="MFB9314206.1"/>
    <property type="molecule type" value="Genomic_DNA"/>
</dbReference>
<keyword evidence="7 9" id="KW-0030">Aminoacyl-tRNA synthetase</keyword>
<dbReference type="InterPro" id="IPR041872">
    <property type="entry name" value="Anticodon_Met"/>
</dbReference>
<evidence type="ECO:0000256" key="8">
    <source>
        <dbReference type="ARBA" id="ARBA00047364"/>
    </source>
</evidence>
<dbReference type="PANTHER" id="PTHR45765">
    <property type="entry name" value="METHIONINE--TRNA LIGASE"/>
    <property type="match status" value="1"/>
</dbReference>
<dbReference type="Proteomes" id="UP001589750">
    <property type="component" value="Unassembled WGS sequence"/>
</dbReference>
<comment type="cofactor">
    <cofactor evidence="9">
        <name>Zn(2+)</name>
        <dbReference type="ChEBI" id="CHEBI:29105"/>
    </cofactor>
    <text evidence="9">Binds 1 zinc ion per subunit.</text>
</comment>
<sequence>MTHVLSAVAWPYANGPRHIGHVAGFGVPSDVFSRYSRMAGHDVLMVSGSDEHGTPILIAADEAGLSPQELADQNHRVIAEDLVALGLSYDLYTRTTTRNHHAVVQELFLGVWDNGYFVEQTTKGAISPSTGRTLPDRYIEGTCPICGAAGARGDQCDTCGNQLDPADLINPVSKINGETPEFVETQHILLDLPALADALKVWLDEREASGTWRPNVIRFSQNILKEIRPRAMTRDIDWGIAVPLDGWRDDPTKRLYVWFDAVVGYLSASIEWARRSGDPEAWRQWWNPAPDGEGEALSYYFMGKDNITFHSQIWPAELLAYNGKGSRGGEPHTYGELNLPTEVVSSEFLTMEGKKFSSSNRVVIYVRDLLSRYQPDAFRYFVAAAGPENQDSDFTWAEFVRRTNDELVAGWGNLVNRTATLIAKNFGEIPPAGPLTEADEAVLAASEQAFGVVGDLIARHRQKQAIGEAMRVVGEVNKYVSDSEPWKLKGDDQRERLGTILHVVAQCVSDLNLVLSPFLPFSANAVDATFGGAGDIAPLPRIDEVDDLDGGPGYPVITGDYTGVPAWQRRPLVPGTPVDKPTPVFTKLDVAVVDEELERLGGA</sequence>
<dbReference type="PANTHER" id="PTHR45765:SF1">
    <property type="entry name" value="METHIONINE--TRNA LIGASE, CYTOPLASMIC"/>
    <property type="match status" value="1"/>
</dbReference>
<evidence type="ECO:0000256" key="2">
    <source>
        <dbReference type="ARBA" id="ARBA00008258"/>
    </source>
</evidence>
<keyword evidence="4 9" id="KW-0547">Nucleotide-binding</keyword>
<feature type="binding site" evidence="9">
    <location>
        <position position="159"/>
    </location>
    <ligand>
        <name>Zn(2+)</name>
        <dbReference type="ChEBI" id="CHEBI:29105"/>
    </ligand>
</feature>
<feature type="short sequence motif" description="'KMSKS' region" evidence="9">
    <location>
        <begin position="355"/>
        <end position="359"/>
    </location>
</feature>
<gene>
    <name evidence="9 11" type="primary">metG</name>
    <name evidence="11" type="ORF">ACFFRI_14220</name>
</gene>
<dbReference type="InterPro" id="IPR014758">
    <property type="entry name" value="Met-tRNA_synth"/>
</dbReference>
<feature type="binding site" evidence="9">
    <location>
        <position position="146"/>
    </location>
    <ligand>
        <name>Zn(2+)</name>
        <dbReference type="ChEBI" id="CHEBI:29105"/>
    </ligand>
</feature>
<comment type="caution">
    <text evidence="11">The sequence shown here is derived from an EMBL/GenBank/DDBJ whole genome shotgun (WGS) entry which is preliminary data.</text>
</comment>
<dbReference type="SUPFAM" id="SSF57770">
    <property type="entry name" value="Methionyl-tRNA synthetase (MetRS), Zn-domain"/>
    <property type="match status" value="1"/>
</dbReference>
<evidence type="ECO:0000256" key="6">
    <source>
        <dbReference type="ARBA" id="ARBA00022917"/>
    </source>
</evidence>
<accession>A0ABV5KBT5</accession>
<feature type="domain" description="Methionyl/Leucyl tRNA synthetase" evidence="10">
    <location>
        <begin position="7"/>
        <end position="418"/>
    </location>
</feature>
<keyword evidence="6 9" id="KW-0648">Protein biosynthesis</keyword>
<dbReference type="InterPro" id="IPR029038">
    <property type="entry name" value="MetRS_Zn"/>
</dbReference>
<feature type="binding site" evidence="9">
    <location>
        <position position="358"/>
    </location>
    <ligand>
        <name>ATP</name>
        <dbReference type="ChEBI" id="CHEBI:30616"/>
    </ligand>
</feature>
<evidence type="ECO:0000256" key="4">
    <source>
        <dbReference type="ARBA" id="ARBA00022741"/>
    </source>
</evidence>
<dbReference type="PRINTS" id="PR01041">
    <property type="entry name" value="TRNASYNTHMET"/>
</dbReference>
<dbReference type="Gene3D" id="3.40.50.620">
    <property type="entry name" value="HUPs"/>
    <property type="match status" value="1"/>
</dbReference>
<dbReference type="Gene3D" id="1.10.730.10">
    <property type="entry name" value="Isoleucyl-tRNA Synthetase, Domain 1"/>
    <property type="match status" value="1"/>
</dbReference>
<dbReference type="Gene3D" id="2.20.28.20">
    <property type="entry name" value="Methionyl-tRNA synthetase, Zn-domain"/>
    <property type="match status" value="1"/>
</dbReference>
<name>A0ABV5KBT5_9ACTN</name>
<evidence type="ECO:0000256" key="1">
    <source>
        <dbReference type="ARBA" id="ARBA00003314"/>
    </source>
</evidence>
<dbReference type="Pfam" id="PF09334">
    <property type="entry name" value="tRNA-synt_1g"/>
    <property type="match status" value="1"/>
</dbReference>
<evidence type="ECO:0000256" key="3">
    <source>
        <dbReference type="ARBA" id="ARBA00022598"/>
    </source>
</evidence>
<keyword evidence="9" id="KW-0963">Cytoplasm</keyword>
<dbReference type="GO" id="GO:0004825">
    <property type="term" value="F:methionine-tRNA ligase activity"/>
    <property type="evidence" value="ECO:0007669"/>
    <property type="project" value="UniProtKB-EC"/>
</dbReference>